<feature type="transmembrane region" description="Helical" evidence="1">
    <location>
        <begin position="41"/>
        <end position="66"/>
    </location>
</feature>
<proteinExistence type="predicted"/>
<gene>
    <name evidence="2" type="ordered locus">MTR_3g096650</name>
</gene>
<evidence type="ECO:0000313" key="4">
    <source>
        <dbReference type="Proteomes" id="UP000002051"/>
    </source>
</evidence>
<name>G7JC56_MEDTR</name>
<dbReference type="EnsemblPlants" id="AES72905">
    <property type="protein sequence ID" value="AES72905"/>
    <property type="gene ID" value="MTR_3g096650"/>
</dbReference>
<reference evidence="3" key="3">
    <citation type="submission" date="2015-04" db="UniProtKB">
        <authorList>
            <consortium name="EnsemblPlants"/>
        </authorList>
    </citation>
    <scope>IDENTIFICATION</scope>
    <source>
        <strain evidence="3">cv. Jemalong A17</strain>
    </source>
</reference>
<dbReference type="Proteomes" id="UP000002051">
    <property type="component" value="Chromosome 3"/>
</dbReference>
<evidence type="ECO:0000313" key="2">
    <source>
        <dbReference type="EMBL" id="AES72905.2"/>
    </source>
</evidence>
<evidence type="ECO:0000313" key="3">
    <source>
        <dbReference type="EnsemblPlants" id="AES72905"/>
    </source>
</evidence>
<accession>A0A0C3VNF8</accession>
<accession>G7JC56</accession>
<keyword evidence="1 2" id="KW-0812">Transmembrane</keyword>
<reference evidence="2 4" key="1">
    <citation type="journal article" date="2011" name="Nature">
        <title>The Medicago genome provides insight into the evolution of rhizobial symbioses.</title>
        <authorList>
            <person name="Young N.D."/>
            <person name="Debelle F."/>
            <person name="Oldroyd G.E."/>
            <person name="Geurts R."/>
            <person name="Cannon S.B."/>
            <person name="Udvardi M.K."/>
            <person name="Benedito V.A."/>
            <person name="Mayer K.F."/>
            <person name="Gouzy J."/>
            <person name="Schoof H."/>
            <person name="Van de Peer Y."/>
            <person name="Proost S."/>
            <person name="Cook D.R."/>
            <person name="Meyers B.C."/>
            <person name="Spannagl M."/>
            <person name="Cheung F."/>
            <person name="De Mita S."/>
            <person name="Krishnakumar V."/>
            <person name="Gundlach H."/>
            <person name="Zhou S."/>
            <person name="Mudge J."/>
            <person name="Bharti A.K."/>
            <person name="Murray J.D."/>
            <person name="Naoumkina M.A."/>
            <person name="Rosen B."/>
            <person name="Silverstein K.A."/>
            <person name="Tang H."/>
            <person name="Rombauts S."/>
            <person name="Zhao P.X."/>
            <person name="Zhou P."/>
            <person name="Barbe V."/>
            <person name="Bardou P."/>
            <person name="Bechner M."/>
            <person name="Bellec A."/>
            <person name="Berger A."/>
            <person name="Berges H."/>
            <person name="Bidwell S."/>
            <person name="Bisseling T."/>
            <person name="Choisne N."/>
            <person name="Couloux A."/>
            <person name="Denny R."/>
            <person name="Deshpande S."/>
            <person name="Dai X."/>
            <person name="Doyle J.J."/>
            <person name="Dudez A.M."/>
            <person name="Farmer A.D."/>
            <person name="Fouteau S."/>
            <person name="Franken C."/>
            <person name="Gibelin C."/>
            <person name="Gish J."/>
            <person name="Goldstein S."/>
            <person name="Gonzalez A.J."/>
            <person name="Green P.J."/>
            <person name="Hallab A."/>
            <person name="Hartog M."/>
            <person name="Hua A."/>
            <person name="Humphray S.J."/>
            <person name="Jeong D.H."/>
            <person name="Jing Y."/>
            <person name="Jocker A."/>
            <person name="Kenton S.M."/>
            <person name="Kim D.J."/>
            <person name="Klee K."/>
            <person name="Lai H."/>
            <person name="Lang C."/>
            <person name="Lin S."/>
            <person name="Macmil S.L."/>
            <person name="Magdelenat G."/>
            <person name="Matthews L."/>
            <person name="McCorrison J."/>
            <person name="Monaghan E.L."/>
            <person name="Mun J.H."/>
            <person name="Najar F.Z."/>
            <person name="Nicholson C."/>
            <person name="Noirot C."/>
            <person name="O'Bleness M."/>
            <person name="Paule C.R."/>
            <person name="Poulain J."/>
            <person name="Prion F."/>
            <person name="Qin B."/>
            <person name="Qu C."/>
            <person name="Retzel E.F."/>
            <person name="Riddle C."/>
            <person name="Sallet E."/>
            <person name="Samain S."/>
            <person name="Samson N."/>
            <person name="Sanders I."/>
            <person name="Saurat O."/>
            <person name="Scarpelli C."/>
            <person name="Schiex T."/>
            <person name="Segurens B."/>
            <person name="Severin A.J."/>
            <person name="Sherrier D.J."/>
            <person name="Shi R."/>
            <person name="Sims S."/>
            <person name="Singer S.R."/>
            <person name="Sinharoy S."/>
            <person name="Sterck L."/>
            <person name="Viollet A."/>
            <person name="Wang B.B."/>
            <person name="Wang K."/>
            <person name="Wang M."/>
            <person name="Wang X."/>
            <person name="Warfsmann J."/>
            <person name="Weissenbach J."/>
            <person name="White D.D."/>
            <person name="White J.D."/>
            <person name="Wiley G.B."/>
            <person name="Wincker P."/>
            <person name="Xing Y."/>
            <person name="Yang L."/>
            <person name="Yao Z."/>
            <person name="Ying F."/>
            <person name="Zhai J."/>
            <person name="Zhou L."/>
            <person name="Zuber A."/>
            <person name="Denarie J."/>
            <person name="Dixon R.A."/>
            <person name="May G.D."/>
            <person name="Schwartz D.C."/>
            <person name="Rogers J."/>
            <person name="Quetier F."/>
            <person name="Town C.D."/>
            <person name="Roe B.A."/>
        </authorList>
    </citation>
    <scope>NUCLEOTIDE SEQUENCE [LARGE SCALE GENOMIC DNA]</scope>
    <source>
        <strain evidence="2">A17</strain>
        <strain evidence="3 4">cv. Jemalong A17</strain>
    </source>
</reference>
<keyword evidence="1" id="KW-0472">Membrane</keyword>
<keyword evidence="4" id="KW-1185">Reference proteome</keyword>
<evidence type="ECO:0000256" key="1">
    <source>
        <dbReference type="SAM" id="Phobius"/>
    </source>
</evidence>
<dbReference type="PaxDb" id="3880-AES72905"/>
<dbReference type="HOGENOM" id="CLU_1809071_0_0_1"/>
<keyword evidence="1" id="KW-1133">Transmembrane helix</keyword>
<dbReference type="AlphaFoldDB" id="G7JC56"/>
<dbReference type="EMBL" id="CM001219">
    <property type="protein sequence ID" value="AES72905.2"/>
    <property type="molecule type" value="Genomic_DNA"/>
</dbReference>
<organism evidence="2 4">
    <name type="scientific">Medicago truncatula</name>
    <name type="common">Barrel medic</name>
    <name type="synonym">Medicago tribuloides</name>
    <dbReference type="NCBI Taxonomy" id="3880"/>
    <lineage>
        <taxon>Eukaryota</taxon>
        <taxon>Viridiplantae</taxon>
        <taxon>Streptophyta</taxon>
        <taxon>Embryophyta</taxon>
        <taxon>Tracheophyta</taxon>
        <taxon>Spermatophyta</taxon>
        <taxon>Magnoliopsida</taxon>
        <taxon>eudicotyledons</taxon>
        <taxon>Gunneridae</taxon>
        <taxon>Pentapetalae</taxon>
        <taxon>rosids</taxon>
        <taxon>fabids</taxon>
        <taxon>Fabales</taxon>
        <taxon>Fabaceae</taxon>
        <taxon>Papilionoideae</taxon>
        <taxon>50 kb inversion clade</taxon>
        <taxon>NPAAA clade</taxon>
        <taxon>Hologalegina</taxon>
        <taxon>IRL clade</taxon>
        <taxon>Trifolieae</taxon>
        <taxon>Medicago</taxon>
    </lineage>
</organism>
<sequence length="143" mass="16050">MISKVVVVLPPPTPLWGFLRRRRRDFFCFAKAARRSHSGGLWIAGGVSGLPILLLPAFCLGFLVHIHICVGGLCSQIASTILEDLLRSVDLKTSGVPPYRCWFVLVLSDCYARRSFILVDFFKELVRGSGFRVCVRLIRQCEP</sequence>
<protein>
    <submittedName>
        <fullName evidence="2">Transmembrane protein, putative</fullName>
    </submittedName>
</protein>
<reference evidence="2 4" key="2">
    <citation type="journal article" date="2014" name="BMC Genomics">
        <title>An improved genome release (version Mt4.0) for the model legume Medicago truncatula.</title>
        <authorList>
            <person name="Tang H."/>
            <person name="Krishnakumar V."/>
            <person name="Bidwell S."/>
            <person name="Rosen B."/>
            <person name="Chan A."/>
            <person name="Zhou S."/>
            <person name="Gentzbittel L."/>
            <person name="Childs K.L."/>
            <person name="Yandell M."/>
            <person name="Gundlach H."/>
            <person name="Mayer K.F."/>
            <person name="Schwartz D.C."/>
            <person name="Town C.D."/>
        </authorList>
    </citation>
    <scope>GENOME REANNOTATION</scope>
    <source>
        <strain evidence="3 4">cv. Jemalong A17</strain>
    </source>
</reference>